<dbReference type="AlphaFoldDB" id="A0A833FK20"/>
<organism evidence="1 2">
    <name type="scientific">Veillonella seminalis</name>
    <dbReference type="NCBI Taxonomy" id="1502943"/>
    <lineage>
        <taxon>Bacteria</taxon>
        <taxon>Bacillati</taxon>
        <taxon>Bacillota</taxon>
        <taxon>Negativicutes</taxon>
        <taxon>Veillonellales</taxon>
        <taxon>Veillonellaceae</taxon>
        <taxon>Veillonella</taxon>
    </lineage>
</organism>
<reference evidence="1 2" key="1">
    <citation type="submission" date="2019-09" db="EMBL/GenBank/DDBJ databases">
        <title>Draft genome sequence of 3 type strains from the CCUG.</title>
        <authorList>
            <person name="Pineiro-Iglesias B."/>
            <person name="Tunovic T."/>
            <person name="Unosson C."/>
            <person name="Inganas E."/>
            <person name="Ohlen M."/>
            <person name="Cardew S."/>
            <person name="Jensie-Markopoulos S."/>
            <person name="Salva-Serra F."/>
            <person name="Jaen-Luchoro D."/>
            <person name="Karlsson R."/>
            <person name="Svensson-Stadler L."/>
            <person name="Chun J."/>
            <person name="Moore E."/>
        </authorList>
    </citation>
    <scope>NUCLEOTIDE SEQUENCE [LARGE SCALE GENOMIC DNA]</scope>
    <source>
        <strain evidence="1 2">CCUG 65427</strain>
    </source>
</reference>
<dbReference type="Proteomes" id="UP000434554">
    <property type="component" value="Unassembled WGS sequence"/>
</dbReference>
<name>A0A833FK20_9FIRM</name>
<protein>
    <submittedName>
        <fullName evidence="1">Uncharacterized protein</fullName>
    </submittedName>
</protein>
<evidence type="ECO:0000313" key="1">
    <source>
        <dbReference type="EMBL" id="KAB1479254.1"/>
    </source>
</evidence>
<evidence type="ECO:0000313" key="2">
    <source>
        <dbReference type="Proteomes" id="UP000434554"/>
    </source>
</evidence>
<dbReference type="RefSeq" id="WP_006556708.1">
    <property type="nucleotide sequence ID" value="NZ_CALMIE010000200.1"/>
</dbReference>
<gene>
    <name evidence="1" type="ORF">F8R14_03605</name>
</gene>
<sequence length="110" mass="12876">MKCKHATRPVPTDPHEKARYDRAMKHIEYAREQGMSSEEIHTLFKQIMDFDYKDIDKVPNDEAHKKFRQALVHANKAREEGKSDEEVHAVFNRIMNGETAGNCKHRKEQA</sequence>
<comment type="caution">
    <text evidence="1">The sequence shown here is derived from an EMBL/GenBank/DDBJ whole genome shotgun (WGS) entry which is preliminary data.</text>
</comment>
<dbReference type="EMBL" id="WBKH01000003">
    <property type="protein sequence ID" value="KAB1479254.1"/>
    <property type="molecule type" value="Genomic_DNA"/>
</dbReference>
<proteinExistence type="predicted"/>
<accession>A0A833FK20</accession>
<dbReference type="GeneID" id="83055501"/>